<evidence type="ECO:0008006" key="3">
    <source>
        <dbReference type="Google" id="ProtNLM"/>
    </source>
</evidence>
<dbReference type="EMBL" id="SBLC01000022">
    <property type="protein sequence ID" value="RWY39532.1"/>
    <property type="molecule type" value="Genomic_DNA"/>
</dbReference>
<reference evidence="1 2" key="1">
    <citation type="journal article" date="2015" name="Int. J. Syst. Evol. Microbiol.">
        <title>Gemmobacter intermedius sp. nov., isolated from a white stork (Ciconia ciconia).</title>
        <authorList>
            <person name="Kampfer P."/>
            <person name="Jerzak L."/>
            <person name="Wilharm G."/>
            <person name="Golke J."/>
            <person name="Busse H.J."/>
            <person name="Glaeser S.P."/>
        </authorList>
    </citation>
    <scope>NUCLEOTIDE SEQUENCE [LARGE SCALE GENOMIC DNA]</scope>
    <source>
        <strain evidence="1 2">119/4</strain>
    </source>
</reference>
<dbReference type="Gene3D" id="3.30.1150.10">
    <property type="match status" value="1"/>
</dbReference>
<organism evidence="1 2">
    <name type="scientific">Falsigemmobacter intermedius</name>
    <dbReference type="NCBI Taxonomy" id="1553448"/>
    <lineage>
        <taxon>Bacteria</taxon>
        <taxon>Pseudomonadati</taxon>
        <taxon>Pseudomonadota</taxon>
        <taxon>Alphaproteobacteria</taxon>
        <taxon>Rhodobacterales</taxon>
        <taxon>Paracoccaceae</taxon>
        <taxon>Falsigemmobacter</taxon>
    </lineage>
</organism>
<accession>A0A3S3UDH9</accession>
<dbReference type="Proteomes" id="UP000287168">
    <property type="component" value="Unassembled WGS sequence"/>
</dbReference>
<dbReference type="AlphaFoldDB" id="A0A3S3UDH9"/>
<evidence type="ECO:0000313" key="1">
    <source>
        <dbReference type="EMBL" id="RWY39532.1"/>
    </source>
</evidence>
<protein>
    <recommendedName>
        <fullName evidence="3">Energy transducer TonB</fullName>
    </recommendedName>
</protein>
<evidence type="ECO:0000313" key="2">
    <source>
        <dbReference type="Proteomes" id="UP000287168"/>
    </source>
</evidence>
<comment type="caution">
    <text evidence="1">The sequence shown here is derived from an EMBL/GenBank/DDBJ whole genome shotgun (WGS) entry which is preliminary data.</text>
</comment>
<proteinExistence type="predicted"/>
<name>A0A3S3UDH9_9RHOB</name>
<dbReference type="SUPFAM" id="SSF74653">
    <property type="entry name" value="TolA/TonB C-terminal domain"/>
    <property type="match status" value="1"/>
</dbReference>
<keyword evidence="2" id="KW-1185">Reference proteome</keyword>
<sequence length="84" mass="9341">MGSASTDAMSSVIELRAHMRPDGGVERVEMLSANGPSEAGNRTAYETARRAVMRCAQNGALPADKYEQWQQIDMTFDYNAMRLR</sequence>
<gene>
    <name evidence="1" type="ORF">EP867_13910</name>
</gene>
<dbReference type="OrthoDB" id="7161229at2"/>